<proteinExistence type="predicted"/>
<protein>
    <recommendedName>
        <fullName evidence="1">TfuA-like core domain-containing protein</fullName>
    </recommendedName>
</protein>
<name>A0A545SMI3_9RHOB</name>
<dbReference type="RefSeq" id="WP_142854529.1">
    <property type="nucleotide sequence ID" value="NZ_FXWW01000006.1"/>
</dbReference>
<evidence type="ECO:0000313" key="2">
    <source>
        <dbReference type="EMBL" id="TQV66198.1"/>
    </source>
</evidence>
<evidence type="ECO:0000313" key="3">
    <source>
        <dbReference type="Proteomes" id="UP000315816"/>
    </source>
</evidence>
<keyword evidence="3" id="KW-1185">Reference proteome</keyword>
<dbReference type="EMBL" id="VICH01000011">
    <property type="protein sequence ID" value="TQV66198.1"/>
    <property type="molecule type" value="Genomic_DNA"/>
</dbReference>
<dbReference type="Pfam" id="PF07812">
    <property type="entry name" value="TfuA"/>
    <property type="match status" value="1"/>
</dbReference>
<gene>
    <name evidence="2" type="ORF">FIL88_14175</name>
</gene>
<reference evidence="2 3" key="1">
    <citation type="submission" date="2019-06" db="EMBL/GenBank/DDBJ databases">
        <title>A novel species of marine bacteria.</title>
        <authorList>
            <person name="Wang Y."/>
        </authorList>
    </citation>
    <scope>NUCLEOTIDE SEQUENCE [LARGE SCALE GENOMIC DNA]</scope>
    <source>
        <strain evidence="2 3">MA1-10</strain>
    </source>
</reference>
<dbReference type="Proteomes" id="UP000315816">
    <property type="component" value="Unassembled WGS sequence"/>
</dbReference>
<feature type="domain" description="TfuA-like core" evidence="1">
    <location>
        <begin position="46"/>
        <end position="163"/>
    </location>
</feature>
<comment type="caution">
    <text evidence="2">The sequence shown here is derived from an EMBL/GenBank/DDBJ whole genome shotgun (WGS) entry which is preliminary data.</text>
</comment>
<dbReference type="AlphaFoldDB" id="A0A545SMI3"/>
<accession>A0A545SMI3</accession>
<sequence length="219" mass="24090">MKTAVFLGPSLHQRDARQLLEASYFPPIKRDDLAGMTDWDVIVIIDGQFGQSLAVTPKEILNLLDQGVRVVGASSMGALRAAELDSFGMEGIGWVFNRFKQTWIRQEDEVALSYAPHDLSALTVPLVDIAHWMETLRHADLVTKAEAAAIFRALKRVFFAERTPSKVYDAVAKAVGDDRAAAIRSEADIPDIKGADARAALNHVACMKSTEHNDIEMTV</sequence>
<dbReference type="InterPro" id="IPR012924">
    <property type="entry name" value="TfuA_core"/>
</dbReference>
<organism evidence="2 3">
    <name type="scientific">Aliiroseovarius halocynthiae</name>
    <dbReference type="NCBI Taxonomy" id="985055"/>
    <lineage>
        <taxon>Bacteria</taxon>
        <taxon>Pseudomonadati</taxon>
        <taxon>Pseudomonadota</taxon>
        <taxon>Alphaproteobacteria</taxon>
        <taxon>Rhodobacterales</taxon>
        <taxon>Paracoccaceae</taxon>
        <taxon>Aliiroseovarius</taxon>
    </lineage>
</organism>
<evidence type="ECO:0000259" key="1">
    <source>
        <dbReference type="Pfam" id="PF07812"/>
    </source>
</evidence>
<dbReference type="OrthoDB" id="118811at2"/>